<protein>
    <submittedName>
        <fullName evidence="6">Transcriptional regulator, AraC family</fullName>
    </submittedName>
</protein>
<evidence type="ECO:0000313" key="7">
    <source>
        <dbReference type="Proteomes" id="UP000198992"/>
    </source>
</evidence>
<proteinExistence type="predicted"/>
<dbReference type="Gene3D" id="1.10.10.60">
    <property type="entry name" value="Homeodomain-like"/>
    <property type="match status" value="2"/>
</dbReference>
<dbReference type="GO" id="GO:0003700">
    <property type="term" value="F:DNA-binding transcription factor activity"/>
    <property type="evidence" value="ECO:0007669"/>
    <property type="project" value="InterPro"/>
</dbReference>
<feature type="region of interest" description="Disordered" evidence="4">
    <location>
        <begin position="1"/>
        <end position="23"/>
    </location>
</feature>
<evidence type="ECO:0000256" key="1">
    <source>
        <dbReference type="ARBA" id="ARBA00023015"/>
    </source>
</evidence>
<keyword evidence="1" id="KW-0805">Transcription regulation</keyword>
<accession>A0A1H4XDJ5</accession>
<dbReference type="Pfam" id="PF12833">
    <property type="entry name" value="HTH_18"/>
    <property type="match status" value="1"/>
</dbReference>
<reference evidence="6 7" key="1">
    <citation type="submission" date="2016-10" db="EMBL/GenBank/DDBJ databases">
        <authorList>
            <person name="de Groot N.N."/>
        </authorList>
    </citation>
    <scope>NUCLEOTIDE SEQUENCE [LARGE SCALE GENOMIC DNA]</scope>
    <source>
        <strain evidence="6 7">MT12</strain>
    </source>
</reference>
<evidence type="ECO:0000256" key="4">
    <source>
        <dbReference type="SAM" id="MobiDB-lite"/>
    </source>
</evidence>
<dbReference type="PROSITE" id="PS00041">
    <property type="entry name" value="HTH_ARAC_FAMILY_1"/>
    <property type="match status" value="1"/>
</dbReference>
<keyword evidence="3" id="KW-0804">Transcription</keyword>
<dbReference type="Proteomes" id="UP000198992">
    <property type="component" value="Unassembled WGS sequence"/>
</dbReference>
<keyword evidence="2" id="KW-0238">DNA-binding</keyword>
<dbReference type="AlphaFoldDB" id="A0A1H4XDJ5"/>
<dbReference type="EMBL" id="FNTH01000001">
    <property type="protein sequence ID" value="SED03679.1"/>
    <property type="molecule type" value="Genomic_DNA"/>
</dbReference>
<evidence type="ECO:0000313" key="6">
    <source>
        <dbReference type="EMBL" id="SED03679.1"/>
    </source>
</evidence>
<sequence>MKAVASQLVSRETRWQTPPPKPLKPGDRVARIGLARWGQEVTGAPFEMSTNEASEAHFITYSLKQADVRFSIGHRAVTNGVVKTGRVLLQGPTSVRRQSIYHESFDFFRVYFSQDILNECFETIFGKSPASTLALFDAHFVEDRVLDNLTQVLASVDEDGGFLGPCFVDSVGLALTSHLLRLYSVRTPRIKPRVSPLPTWKLRRVRDFMEENLFHPIYLSELSEIAGLSRMHFAAQFRAATGQTPHAYLVQRKIEQAQTLLNDLTLSVADVASIVGFKNKAHFANAFKKIVGEPPSRWRTNNRL</sequence>
<dbReference type="PANTHER" id="PTHR46796">
    <property type="entry name" value="HTH-TYPE TRANSCRIPTIONAL ACTIVATOR RHAS-RELATED"/>
    <property type="match status" value="1"/>
</dbReference>
<evidence type="ECO:0000259" key="5">
    <source>
        <dbReference type="PROSITE" id="PS01124"/>
    </source>
</evidence>
<dbReference type="SMART" id="SM00342">
    <property type="entry name" value="HTH_ARAC"/>
    <property type="match status" value="1"/>
</dbReference>
<gene>
    <name evidence="6" type="ORF">SAMN05444164_3486</name>
</gene>
<dbReference type="InterPro" id="IPR009057">
    <property type="entry name" value="Homeodomain-like_sf"/>
</dbReference>
<dbReference type="SUPFAM" id="SSF46689">
    <property type="entry name" value="Homeodomain-like"/>
    <property type="match status" value="2"/>
</dbReference>
<dbReference type="RefSeq" id="WP_143046689.1">
    <property type="nucleotide sequence ID" value="NZ_FNTH01000001.1"/>
</dbReference>
<name>A0A1H4XDJ5_9BRAD</name>
<dbReference type="OrthoDB" id="8334882at2"/>
<organism evidence="6 7">
    <name type="scientific">Bradyrhizobium erythrophlei</name>
    <dbReference type="NCBI Taxonomy" id="1437360"/>
    <lineage>
        <taxon>Bacteria</taxon>
        <taxon>Pseudomonadati</taxon>
        <taxon>Pseudomonadota</taxon>
        <taxon>Alphaproteobacteria</taxon>
        <taxon>Hyphomicrobiales</taxon>
        <taxon>Nitrobacteraceae</taxon>
        <taxon>Bradyrhizobium</taxon>
    </lineage>
</organism>
<feature type="domain" description="HTH araC/xylS-type" evidence="5">
    <location>
        <begin position="203"/>
        <end position="301"/>
    </location>
</feature>
<dbReference type="PRINTS" id="PR00032">
    <property type="entry name" value="HTHARAC"/>
</dbReference>
<evidence type="ECO:0000256" key="2">
    <source>
        <dbReference type="ARBA" id="ARBA00023125"/>
    </source>
</evidence>
<dbReference type="PANTHER" id="PTHR46796:SF14">
    <property type="entry name" value="TRANSCRIPTIONAL REGULATORY PROTEIN"/>
    <property type="match status" value="1"/>
</dbReference>
<evidence type="ECO:0000256" key="3">
    <source>
        <dbReference type="ARBA" id="ARBA00023163"/>
    </source>
</evidence>
<dbReference type="InterPro" id="IPR020449">
    <property type="entry name" value="Tscrpt_reg_AraC-type_HTH"/>
</dbReference>
<dbReference type="GO" id="GO:0043565">
    <property type="term" value="F:sequence-specific DNA binding"/>
    <property type="evidence" value="ECO:0007669"/>
    <property type="project" value="InterPro"/>
</dbReference>
<dbReference type="InterPro" id="IPR050204">
    <property type="entry name" value="AraC_XylS_family_regulators"/>
</dbReference>
<dbReference type="InterPro" id="IPR018060">
    <property type="entry name" value="HTH_AraC"/>
</dbReference>
<dbReference type="PROSITE" id="PS01124">
    <property type="entry name" value="HTH_ARAC_FAMILY_2"/>
    <property type="match status" value="1"/>
</dbReference>
<dbReference type="InterPro" id="IPR018062">
    <property type="entry name" value="HTH_AraC-typ_CS"/>
</dbReference>